<dbReference type="Proteomes" id="UP000198598">
    <property type="component" value="Unassembled WGS sequence"/>
</dbReference>
<dbReference type="EMBL" id="FOLQ01000027">
    <property type="protein sequence ID" value="SFF06867.1"/>
    <property type="molecule type" value="Genomic_DNA"/>
</dbReference>
<protein>
    <submittedName>
        <fullName evidence="8">FtsX-like permease family protein</fullName>
    </submittedName>
</protein>
<comment type="subcellular location">
    <subcellularLocation>
        <location evidence="1">Cell membrane</location>
        <topology evidence="1">Multi-pass membrane protein</topology>
    </subcellularLocation>
</comment>
<evidence type="ECO:0000256" key="4">
    <source>
        <dbReference type="ARBA" id="ARBA00022989"/>
    </source>
</evidence>
<feature type="transmembrane region" description="Helical" evidence="6">
    <location>
        <begin position="50"/>
        <end position="73"/>
    </location>
</feature>
<gene>
    <name evidence="8" type="ORF">SAMN05216167_1275</name>
</gene>
<dbReference type="STRING" id="662367.SAMN05216167_1275"/>
<evidence type="ECO:0000313" key="8">
    <source>
        <dbReference type="EMBL" id="SFF06867.1"/>
    </source>
</evidence>
<dbReference type="PANTHER" id="PTHR30572">
    <property type="entry name" value="MEMBRANE COMPONENT OF TRANSPORTER-RELATED"/>
    <property type="match status" value="1"/>
</dbReference>
<reference evidence="8 9" key="1">
    <citation type="submission" date="2016-10" db="EMBL/GenBank/DDBJ databases">
        <authorList>
            <person name="de Groot N.N."/>
        </authorList>
    </citation>
    <scope>NUCLEOTIDE SEQUENCE [LARGE SCALE GENOMIC DNA]</scope>
    <source>
        <strain evidence="8 9">DSM 26130</strain>
    </source>
</reference>
<dbReference type="InterPro" id="IPR050250">
    <property type="entry name" value="Macrolide_Exporter_MacB"/>
</dbReference>
<dbReference type="GO" id="GO:0022857">
    <property type="term" value="F:transmembrane transporter activity"/>
    <property type="evidence" value="ECO:0007669"/>
    <property type="project" value="TreeGrafter"/>
</dbReference>
<dbReference type="PANTHER" id="PTHR30572:SF18">
    <property type="entry name" value="ABC-TYPE MACROLIDE FAMILY EXPORT SYSTEM PERMEASE COMPONENT 2"/>
    <property type="match status" value="1"/>
</dbReference>
<sequence length="124" mass="13892">MFGFFTLLAILVACLGLFGLASFTTAQRTKEIGIRKVLGASVGSIVQLLYREFAVLMLVAFVIATPLSWYAVTRWLQGYAFHTDLSWWLFVIPFLLVLLIAWLTVSFQSVKAALMNPVKSLRSE</sequence>
<evidence type="ECO:0000256" key="6">
    <source>
        <dbReference type="SAM" id="Phobius"/>
    </source>
</evidence>
<feature type="transmembrane region" description="Helical" evidence="6">
    <location>
        <begin position="85"/>
        <end position="105"/>
    </location>
</feature>
<organism evidence="8 9">
    <name type="scientific">Spirosoma endophyticum</name>
    <dbReference type="NCBI Taxonomy" id="662367"/>
    <lineage>
        <taxon>Bacteria</taxon>
        <taxon>Pseudomonadati</taxon>
        <taxon>Bacteroidota</taxon>
        <taxon>Cytophagia</taxon>
        <taxon>Cytophagales</taxon>
        <taxon>Cytophagaceae</taxon>
        <taxon>Spirosoma</taxon>
    </lineage>
</organism>
<name>A0A1I2FQ09_9BACT</name>
<evidence type="ECO:0000256" key="1">
    <source>
        <dbReference type="ARBA" id="ARBA00004651"/>
    </source>
</evidence>
<dbReference type="InterPro" id="IPR003838">
    <property type="entry name" value="ABC3_permease_C"/>
</dbReference>
<keyword evidence="9" id="KW-1185">Reference proteome</keyword>
<dbReference type="Pfam" id="PF02687">
    <property type="entry name" value="FtsX"/>
    <property type="match status" value="1"/>
</dbReference>
<evidence type="ECO:0000259" key="7">
    <source>
        <dbReference type="Pfam" id="PF02687"/>
    </source>
</evidence>
<keyword evidence="2" id="KW-1003">Cell membrane</keyword>
<keyword evidence="5 6" id="KW-0472">Membrane</keyword>
<feature type="domain" description="ABC3 transporter permease C-terminal" evidence="7">
    <location>
        <begin position="4"/>
        <end position="117"/>
    </location>
</feature>
<evidence type="ECO:0000313" key="9">
    <source>
        <dbReference type="Proteomes" id="UP000198598"/>
    </source>
</evidence>
<keyword evidence="3 6" id="KW-0812">Transmembrane</keyword>
<proteinExistence type="predicted"/>
<dbReference type="AlphaFoldDB" id="A0A1I2FQ09"/>
<accession>A0A1I2FQ09</accession>
<dbReference type="GO" id="GO:0005886">
    <property type="term" value="C:plasma membrane"/>
    <property type="evidence" value="ECO:0007669"/>
    <property type="project" value="UniProtKB-SubCell"/>
</dbReference>
<evidence type="ECO:0000256" key="2">
    <source>
        <dbReference type="ARBA" id="ARBA00022475"/>
    </source>
</evidence>
<keyword evidence="4 6" id="KW-1133">Transmembrane helix</keyword>
<evidence type="ECO:0000256" key="3">
    <source>
        <dbReference type="ARBA" id="ARBA00022692"/>
    </source>
</evidence>
<evidence type="ECO:0000256" key="5">
    <source>
        <dbReference type="ARBA" id="ARBA00023136"/>
    </source>
</evidence>